<gene>
    <name evidence="1" type="ORF">G6M46_16125</name>
</gene>
<accession>A0AA44F6I7</accession>
<dbReference type="AlphaFoldDB" id="A0AA44F6I7"/>
<protein>
    <submittedName>
        <fullName evidence="1">Uncharacterized protein</fullName>
    </submittedName>
</protein>
<sequence>MNSKTVLEKTASFAGGSWQISVLNMSARPDRRSAADVASPLLQHRKYLTQTETLIGIFTQTAAVHAPHPVTDSILALMEQVQRTSAAMFAYSSEIEPRKK</sequence>
<comment type="caution">
    <text evidence="1">The sequence shown here is derived from an EMBL/GenBank/DDBJ whole genome shotgun (WGS) entry which is preliminary data.</text>
</comment>
<evidence type="ECO:0000313" key="1">
    <source>
        <dbReference type="EMBL" id="NTC29663.1"/>
    </source>
</evidence>
<dbReference type="EMBL" id="JAAMAY010000027">
    <property type="protein sequence ID" value="NTC29663.1"/>
    <property type="molecule type" value="Genomic_DNA"/>
</dbReference>
<dbReference type="RefSeq" id="WP_174018984.1">
    <property type="nucleotide sequence ID" value="NZ_JAAMAW010000021.1"/>
</dbReference>
<dbReference type="Proteomes" id="UP000702952">
    <property type="component" value="Unassembled WGS sequence"/>
</dbReference>
<evidence type="ECO:0000313" key="2">
    <source>
        <dbReference type="Proteomes" id="UP000702952"/>
    </source>
</evidence>
<name>A0AA44F6I7_AGRTU</name>
<organism evidence="1 2">
    <name type="scientific">Agrobacterium tumefaciens</name>
    <dbReference type="NCBI Taxonomy" id="358"/>
    <lineage>
        <taxon>Bacteria</taxon>
        <taxon>Pseudomonadati</taxon>
        <taxon>Pseudomonadota</taxon>
        <taxon>Alphaproteobacteria</taxon>
        <taxon>Hyphomicrobiales</taxon>
        <taxon>Rhizobiaceae</taxon>
        <taxon>Rhizobium/Agrobacterium group</taxon>
        <taxon>Agrobacterium</taxon>
        <taxon>Agrobacterium tumefaciens complex</taxon>
    </lineage>
</organism>
<proteinExistence type="predicted"/>
<reference evidence="1" key="1">
    <citation type="journal article" date="2020" name="Science">
        <title>Unexpected conservation and global transmission of agrobacterial virulence plasmids.</title>
        <authorList>
            <person name="Weisberg A.J."/>
            <person name="Davis E.W. 2nd"/>
            <person name="Tabima J."/>
            <person name="Belcher M.S."/>
            <person name="Miller M."/>
            <person name="Kuo C.H."/>
            <person name="Loper J.E."/>
            <person name="Grunwald N.J."/>
            <person name="Putnam M.L."/>
            <person name="Chang J.H."/>
        </authorList>
    </citation>
    <scope>NUCLEOTIDE SEQUENCE</scope>
    <source>
        <strain evidence="1">17-1853-1a</strain>
    </source>
</reference>